<comment type="caution">
    <text evidence="1">The sequence shown here is derived from an EMBL/GenBank/DDBJ whole genome shotgun (WGS) entry which is preliminary data.</text>
</comment>
<proteinExistence type="predicted"/>
<gene>
    <name evidence="1" type="ORF">FRZ00_00250</name>
</gene>
<evidence type="ECO:0000313" key="2">
    <source>
        <dbReference type="Proteomes" id="UP000327000"/>
    </source>
</evidence>
<sequence length="138" mass="15218">MPPTPLIYGLAHITDTDGRLLMFKSGAGKWRLPGGPALREETARNAMAYYTRRDLHIRIEPRFVLGMELIHESRSTAYLFACTPLHANAIARIELPGARPDIAAFAFVDYPGIAEGVSPHEHRLVTEAARALRGARAT</sequence>
<accession>A0A5N5WF60</accession>
<dbReference type="OrthoDB" id="4248693at2"/>
<keyword evidence="1" id="KW-0378">Hydrolase</keyword>
<protein>
    <submittedName>
        <fullName evidence="1">NUDIX hydrolase</fullName>
    </submittedName>
</protein>
<dbReference type="GO" id="GO:0016787">
    <property type="term" value="F:hydrolase activity"/>
    <property type="evidence" value="ECO:0007669"/>
    <property type="project" value="UniProtKB-KW"/>
</dbReference>
<dbReference type="InterPro" id="IPR015797">
    <property type="entry name" value="NUDIX_hydrolase-like_dom_sf"/>
</dbReference>
<evidence type="ECO:0000313" key="1">
    <source>
        <dbReference type="EMBL" id="KAB7852682.1"/>
    </source>
</evidence>
<dbReference type="SUPFAM" id="SSF55811">
    <property type="entry name" value="Nudix"/>
    <property type="match status" value="1"/>
</dbReference>
<dbReference type="EMBL" id="VOKX01000001">
    <property type="protein sequence ID" value="KAB7852682.1"/>
    <property type="molecule type" value="Genomic_DNA"/>
</dbReference>
<reference evidence="1 2" key="1">
    <citation type="journal article" date="2019" name="Microb. Cell Fact.">
        <title>Exploring novel herbicidin analogues by transcriptional regulator overexpression and MS/MS molecular networking.</title>
        <authorList>
            <person name="Shi Y."/>
            <person name="Gu R."/>
            <person name="Li Y."/>
            <person name="Wang X."/>
            <person name="Ren W."/>
            <person name="Li X."/>
            <person name="Wang L."/>
            <person name="Xie Y."/>
            <person name="Hong B."/>
        </authorList>
    </citation>
    <scope>NUCLEOTIDE SEQUENCE [LARGE SCALE GENOMIC DNA]</scope>
    <source>
        <strain evidence="1 2">US-43</strain>
    </source>
</reference>
<dbReference type="Proteomes" id="UP000327000">
    <property type="component" value="Unassembled WGS sequence"/>
</dbReference>
<dbReference type="Gene3D" id="3.90.79.10">
    <property type="entry name" value="Nucleoside Triphosphate Pyrophosphohydrolase"/>
    <property type="match status" value="1"/>
</dbReference>
<keyword evidence="2" id="KW-1185">Reference proteome</keyword>
<organism evidence="1 2">
    <name type="scientific">Streptomyces mobaraensis</name>
    <name type="common">Streptoverticillium mobaraense</name>
    <dbReference type="NCBI Taxonomy" id="35621"/>
    <lineage>
        <taxon>Bacteria</taxon>
        <taxon>Bacillati</taxon>
        <taxon>Actinomycetota</taxon>
        <taxon>Actinomycetes</taxon>
        <taxon>Kitasatosporales</taxon>
        <taxon>Streptomycetaceae</taxon>
        <taxon>Streptomyces</taxon>
    </lineage>
</organism>
<dbReference type="RefSeq" id="WP_152262064.1">
    <property type="nucleotide sequence ID" value="NZ_VOKX01000001.1"/>
</dbReference>
<dbReference type="AlphaFoldDB" id="A0A5N5WF60"/>
<name>A0A5N5WF60_STRMB</name>